<dbReference type="Pfam" id="PF03780">
    <property type="entry name" value="Asp23"/>
    <property type="match status" value="1"/>
</dbReference>
<dbReference type="AlphaFoldDB" id="A0A2H0LZZ5"/>
<dbReference type="PANTHER" id="PTHR34297">
    <property type="entry name" value="HYPOTHETICAL CYTOSOLIC PROTEIN-RELATED"/>
    <property type="match status" value="1"/>
</dbReference>
<organism evidence="2 3">
    <name type="scientific">Candidatus Ghiorseimicrobium undicola</name>
    <dbReference type="NCBI Taxonomy" id="1974746"/>
    <lineage>
        <taxon>Bacteria</taxon>
        <taxon>Pseudomonadati</taxon>
        <taxon>Candidatus Omnitrophota</taxon>
        <taxon>Candidatus Ghiorseimicrobium</taxon>
    </lineage>
</organism>
<dbReference type="EMBL" id="PCWA01000007">
    <property type="protein sequence ID" value="PIQ89957.1"/>
    <property type="molecule type" value="Genomic_DNA"/>
</dbReference>
<gene>
    <name evidence="2" type="ORF">COV72_00140</name>
</gene>
<protein>
    <submittedName>
        <fullName evidence="2">Asp23/Gls24 family envelope stress response protein</fullName>
    </submittedName>
</protein>
<comment type="caution">
    <text evidence="2">The sequence shown here is derived from an EMBL/GenBank/DDBJ whole genome shotgun (WGS) entry which is preliminary data.</text>
</comment>
<evidence type="ECO:0000313" key="3">
    <source>
        <dbReference type="Proteomes" id="UP000229641"/>
    </source>
</evidence>
<reference evidence="2 3" key="1">
    <citation type="submission" date="2017-09" db="EMBL/GenBank/DDBJ databases">
        <title>Depth-based differentiation of microbial function through sediment-hosted aquifers and enrichment of novel symbionts in the deep terrestrial subsurface.</title>
        <authorList>
            <person name="Probst A.J."/>
            <person name="Ladd B."/>
            <person name="Jarett J.K."/>
            <person name="Geller-Mcgrath D.E."/>
            <person name="Sieber C.M."/>
            <person name="Emerson J.B."/>
            <person name="Anantharaman K."/>
            <person name="Thomas B.C."/>
            <person name="Malmstrom R."/>
            <person name="Stieglmeier M."/>
            <person name="Klingl A."/>
            <person name="Woyke T."/>
            <person name="Ryan C.M."/>
            <person name="Banfield J.F."/>
        </authorList>
    </citation>
    <scope>NUCLEOTIDE SEQUENCE [LARGE SCALE GENOMIC DNA]</scope>
    <source>
        <strain evidence="2">CG11_big_fil_rev_8_21_14_0_20_42_13</strain>
    </source>
</reference>
<name>A0A2H0LZZ5_9BACT</name>
<proteinExistence type="inferred from homology"/>
<dbReference type="InterPro" id="IPR005531">
    <property type="entry name" value="Asp23"/>
</dbReference>
<sequence>MNEGTATDLGKIRIHKKVIASIASIATQDIEGVAKIGGDLKSGIYDLVFKKNATKGITVEFDKNDEVSINIPVVIKYGFNLPEVASKIQESIRSSIEKMTDVAIKDINIDVQSVEKGGS</sequence>
<accession>A0A2H0LZZ5</accession>
<comment type="similarity">
    <text evidence="1">Belongs to the asp23 family.</text>
</comment>
<dbReference type="Proteomes" id="UP000229641">
    <property type="component" value="Unassembled WGS sequence"/>
</dbReference>
<evidence type="ECO:0000313" key="2">
    <source>
        <dbReference type="EMBL" id="PIQ89957.1"/>
    </source>
</evidence>
<evidence type="ECO:0000256" key="1">
    <source>
        <dbReference type="ARBA" id="ARBA00005721"/>
    </source>
</evidence>
<dbReference type="PANTHER" id="PTHR34297:SF1">
    <property type="entry name" value="ASP23_GLS24 FAMILY ENVELOPE STRESS RESPONSE PROTEIN"/>
    <property type="match status" value="1"/>
</dbReference>